<keyword evidence="2" id="KW-0732">Signal</keyword>
<keyword evidence="3" id="KW-1185">Reference proteome</keyword>
<feature type="region of interest" description="Disordered" evidence="1">
    <location>
        <begin position="131"/>
        <end position="157"/>
    </location>
</feature>
<feature type="region of interest" description="Disordered" evidence="1">
    <location>
        <begin position="76"/>
        <end position="115"/>
    </location>
</feature>
<feature type="chain" id="PRO_5027769504" evidence="2">
    <location>
        <begin position="18"/>
        <end position="267"/>
    </location>
</feature>
<dbReference type="OrthoDB" id="8939517at2759"/>
<dbReference type="InParanoid" id="A0A6P8VLL1"/>
<reference evidence="4" key="1">
    <citation type="submission" date="2025-08" db="UniProtKB">
        <authorList>
            <consortium name="RefSeq"/>
        </authorList>
    </citation>
    <scope>IDENTIFICATION</scope>
</reference>
<dbReference type="KEGG" id="gacu:117559015"/>
<dbReference type="RefSeq" id="XP_034091501.1">
    <property type="nucleotide sequence ID" value="XM_034235610.1"/>
</dbReference>
<evidence type="ECO:0000256" key="2">
    <source>
        <dbReference type="SAM" id="SignalP"/>
    </source>
</evidence>
<gene>
    <name evidence="4" type="primary">LOC117559015</name>
</gene>
<name>A0A6P8VLL1_GYMAC</name>
<protein>
    <submittedName>
        <fullName evidence="4">Uncharacterized protein LOC117559015</fullName>
    </submittedName>
</protein>
<dbReference type="GeneID" id="117559015"/>
<evidence type="ECO:0000256" key="1">
    <source>
        <dbReference type="SAM" id="MobiDB-lite"/>
    </source>
</evidence>
<dbReference type="Proteomes" id="UP000515161">
    <property type="component" value="Unplaced"/>
</dbReference>
<organism evidence="3 4">
    <name type="scientific">Gymnodraco acuticeps</name>
    <name type="common">Antarctic dragonfish</name>
    <dbReference type="NCBI Taxonomy" id="8218"/>
    <lineage>
        <taxon>Eukaryota</taxon>
        <taxon>Metazoa</taxon>
        <taxon>Chordata</taxon>
        <taxon>Craniata</taxon>
        <taxon>Vertebrata</taxon>
        <taxon>Euteleostomi</taxon>
        <taxon>Actinopterygii</taxon>
        <taxon>Neopterygii</taxon>
        <taxon>Teleostei</taxon>
        <taxon>Neoteleostei</taxon>
        <taxon>Acanthomorphata</taxon>
        <taxon>Eupercaria</taxon>
        <taxon>Perciformes</taxon>
        <taxon>Notothenioidei</taxon>
        <taxon>Bathydraconidae</taxon>
        <taxon>Gymnodraco</taxon>
    </lineage>
</organism>
<dbReference type="AlphaFoldDB" id="A0A6P8VLL1"/>
<feature type="region of interest" description="Disordered" evidence="1">
    <location>
        <begin position="214"/>
        <end position="236"/>
    </location>
</feature>
<sequence>MLANAVRLFRLLIGASSSTFLAISVTDACFRQRWRWICVTHAEILAWETATDAHRMSAVLAALLISSASVVDRSTSVTTELESSSEAEDQPRKRKRREKKYPTYESDTDSEPVAQKTRGVIPQNAATLPFIPPPCFTANSQDHQRPPPQQPCISANSHDQHHLNDISWNTRRLGSVGETLTGNGIFTVTPPERHPPFMSPDFSYPELSTLNASDGRDQGGRGHFTQLMGPTTPRNEHVFRPTFRVGDDSGPIPCTGDFALLCWRGGH</sequence>
<proteinExistence type="predicted"/>
<evidence type="ECO:0000313" key="4">
    <source>
        <dbReference type="RefSeq" id="XP_034091501.1"/>
    </source>
</evidence>
<accession>A0A6P8VLL1</accession>
<feature type="signal peptide" evidence="2">
    <location>
        <begin position="1"/>
        <end position="17"/>
    </location>
</feature>
<evidence type="ECO:0000313" key="3">
    <source>
        <dbReference type="Proteomes" id="UP000515161"/>
    </source>
</evidence>